<dbReference type="OrthoDB" id="1918529at2759"/>
<sequence>MRLGPTKKIEIEIGISDNEIYNYRLNLRESVSARRLTRLPSNPKNGPNSGMRTNSCPASGFKACWRRICWHDFIILSNGVTTDSAFLTMLVA</sequence>
<accession>A0A1R3K9A1</accession>
<dbReference type="AlphaFoldDB" id="A0A1R3K9A1"/>
<protein>
    <submittedName>
        <fullName evidence="1">Uncharacterized protein</fullName>
    </submittedName>
</protein>
<evidence type="ECO:0000313" key="2">
    <source>
        <dbReference type="Proteomes" id="UP000187203"/>
    </source>
</evidence>
<keyword evidence="2" id="KW-1185">Reference proteome</keyword>
<reference evidence="2" key="1">
    <citation type="submission" date="2013-09" db="EMBL/GenBank/DDBJ databases">
        <title>Corchorus olitorius genome sequencing.</title>
        <authorList>
            <person name="Alam M."/>
            <person name="Haque M.S."/>
            <person name="Islam M.S."/>
            <person name="Emdad E.M."/>
            <person name="Islam M.M."/>
            <person name="Ahmed B."/>
            <person name="Halim A."/>
            <person name="Hossen Q.M.M."/>
            <person name="Hossain M.Z."/>
            <person name="Ahmed R."/>
            <person name="Khan M.M."/>
            <person name="Islam R."/>
            <person name="Rashid M.M."/>
            <person name="Khan S.A."/>
            <person name="Rahman M.S."/>
            <person name="Alam M."/>
            <person name="Yahiya A.S."/>
            <person name="Khan M.S."/>
            <person name="Azam M.S."/>
            <person name="Haque T."/>
            <person name="Lashkar M.Z.H."/>
            <person name="Akhand A.I."/>
            <person name="Morshed G."/>
            <person name="Roy S."/>
            <person name="Uddin K.S."/>
            <person name="Rabeya T."/>
            <person name="Hossain A.S."/>
            <person name="Chowdhury A."/>
            <person name="Snigdha A.R."/>
            <person name="Mortoza M.S."/>
            <person name="Matin S.A."/>
            <person name="Hoque S.M.E."/>
            <person name="Islam M.K."/>
            <person name="Roy D.K."/>
            <person name="Haider R."/>
            <person name="Moosa M.M."/>
            <person name="Elias S.M."/>
            <person name="Hasan A.M."/>
            <person name="Jahan S."/>
            <person name="Shafiuddin M."/>
            <person name="Mahmood N."/>
            <person name="Shommy N.S."/>
        </authorList>
    </citation>
    <scope>NUCLEOTIDE SEQUENCE [LARGE SCALE GENOMIC DNA]</scope>
    <source>
        <strain evidence="2">cv. O-4</strain>
    </source>
</reference>
<evidence type="ECO:0000313" key="1">
    <source>
        <dbReference type="EMBL" id="OMP03677.1"/>
    </source>
</evidence>
<dbReference type="Proteomes" id="UP000187203">
    <property type="component" value="Unassembled WGS sequence"/>
</dbReference>
<dbReference type="EMBL" id="AWUE01014449">
    <property type="protein sequence ID" value="OMP03677.1"/>
    <property type="molecule type" value="Genomic_DNA"/>
</dbReference>
<comment type="caution">
    <text evidence="1">The sequence shown here is derived from an EMBL/GenBank/DDBJ whole genome shotgun (WGS) entry which is preliminary data.</text>
</comment>
<proteinExistence type="predicted"/>
<name>A0A1R3K9A1_9ROSI</name>
<gene>
    <name evidence="1" type="ORF">COLO4_10269</name>
</gene>
<organism evidence="1 2">
    <name type="scientific">Corchorus olitorius</name>
    <dbReference type="NCBI Taxonomy" id="93759"/>
    <lineage>
        <taxon>Eukaryota</taxon>
        <taxon>Viridiplantae</taxon>
        <taxon>Streptophyta</taxon>
        <taxon>Embryophyta</taxon>
        <taxon>Tracheophyta</taxon>
        <taxon>Spermatophyta</taxon>
        <taxon>Magnoliopsida</taxon>
        <taxon>eudicotyledons</taxon>
        <taxon>Gunneridae</taxon>
        <taxon>Pentapetalae</taxon>
        <taxon>rosids</taxon>
        <taxon>malvids</taxon>
        <taxon>Malvales</taxon>
        <taxon>Malvaceae</taxon>
        <taxon>Grewioideae</taxon>
        <taxon>Apeibeae</taxon>
        <taxon>Corchorus</taxon>
    </lineage>
</organism>